<dbReference type="PANTHER" id="PTHR43285">
    <property type="entry name" value="ANTHRANILATE PHOSPHORIBOSYLTRANSFERASE"/>
    <property type="match status" value="1"/>
</dbReference>
<keyword evidence="5 9" id="KW-0822">Tryptophan biosynthesis</keyword>
<dbReference type="Proteomes" id="UP000062160">
    <property type="component" value="Unassembled WGS sequence"/>
</dbReference>
<evidence type="ECO:0000256" key="4">
    <source>
        <dbReference type="ARBA" id="ARBA00022679"/>
    </source>
</evidence>
<feature type="binding site" evidence="9">
    <location>
        <position position="79"/>
    </location>
    <ligand>
        <name>5-phospho-alpha-D-ribose 1-diphosphate</name>
        <dbReference type="ChEBI" id="CHEBI:58017"/>
    </ligand>
</feature>
<evidence type="ECO:0000259" key="10">
    <source>
        <dbReference type="Pfam" id="PF00591"/>
    </source>
</evidence>
<evidence type="ECO:0000256" key="3">
    <source>
        <dbReference type="ARBA" id="ARBA00022676"/>
    </source>
</evidence>
<dbReference type="OrthoDB" id="9806430at2"/>
<evidence type="ECO:0000259" key="11">
    <source>
        <dbReference type="Pfam" id="PF02885"/>
    </source>
</evidence>
<dbReference type="GO" id="GO:0000287">
    <property type="term" value="F:magnesium ion binding"/>
    <property type="evidence" value="ECO:0007669"/>
    <property type="project" value="UniProtKB-UniRule"/>
</dbReference>
<comment type="cofactor">
    <cofactor evidence="9">
        <name>Mg(2+)</name>
        <dbReference type="ChEBI" id="CHEBI:18420"/>
    </cofactor>
    <text evidence="9">Binds 2 magnesium ions per monomer.</text>
</comment>
<comment type="similarity">
    <text evidence="9">Belongs to the anthranilate phosphoribosyltransferase family.</text>
</comment>
<dbReference type="GO" id="GO:0000162">
    <property type="term" value="P:L-tryptophan biosynthetic process"/>
    <property type="evidence" value="ECO:0007669"/>
    <property type="project" value="UniProtKB-UniRule"/>
</dbReference>
<dbReference type="Gene3D" id="1.20.970.10">
    <property type="entry name" value="Transferase, Pyrimidine Nucleoside Phosphorylase, Chain C"/>
    <property type="match status" value="1"/>
</dbReference>
<evidence type="ECO:0000313" key="13">
    <source>
        <dbReference type="Proteomes" id="UP000062160"/>
    </source>
</evidence>
<dbReference type="RefSeq" id="WP_059033629.1">
    <property type="nucleotide sequence ID" value="NZ_DF977003.1"/>
</dbReference>
<feature type="binding site" evidence="9">
    <location>
        <position position="225"/>
    </location>
    <ligand>
        <name>Mg(2+)</name>
        <dbReference type="ChEBI" id="CHEBI:18420"/>
        <label>2</label>
    </ligand>
</feature>
<name>A0A0U9HGM1_9FIRM</name>
<comment type="similarity">
    <text evidence="8">In the C-terminal section; belongs to the anthranilate phosphoribosyltransferase family.</text>
</comment>
<sequence length="340" mass="36400">MIKEATAKLIENRNLTYEEAAAVMDEIMSGKSSNVQIAAFLTALSAKGETIEEITACAAGMRNYAVPVTHNFDLLDIVGTGGDKSNSFNISTTASVVIASGGVKVAKHGNRAASSKSGAADCLEALGVNINLSAQKCIKLLAEIGICFFFAQNYHTSMKYVGPVRKELGIRSIFNILGPLTNPSLANMEVLGVYTESLVEPLAHVLSNLGVKRGMVVYGQDGLDEISSSSPTTICEFTENHFKKYVIMPEDFGFKRSEKKELIGGTPAENAKITLDILNGTEGPKYQATILNAGAGLYIAGKAKNHTEGVRLAEELIKSGKAKEKLVQFIRESNKQETAV</sequence>
<organism evidence="12">
    <name type="scientific">Tepidanaerobacter syntrophicus</name>
    <dbReference type="NCBI Taxonomy" id="224999"/>
    <lineage>
        <taxon>Bacteria</taxon>
        <taxon>Bacillati</taxon>
        <taxon>Bacillota</taxon>
        <taxon>Clostridia</taxon>
        <taxon>Thermosediminibacterales</taxon>
        <taxon>Tepidanaerobacteraceae</taxon>
        <taxon>Tepidanaerobacter</taxon>
    </lineage>
</organism>
<dbReference type="Pfam" id="PF00591">
    <property type="entry name" value="Glycos_transf_3"/>
    <property type="match status" value="1"/>
</dbReference>
<dbReference type="FunFam" id="3.40.1030.10:FF:000002">
    <property type="entry name" value="Anthranilate phosphoribosyltransferase"/>
    <property type="match status" value="1"/>
</dbReference>
<dbReference type="SUPFAM" id="SSF52418">
    <property type="entry name" value="Nucleoside phosphorylase/phosphoribosyltransferase catalytic domain"/>
    <property type="match status" value="1"/>
</dbReference>
<feature type="domain" description="Glycosyl transferase family 3 N-terminal" evidence="11">
    <location>
        <begin position="3"/>
        <end position="65"/>
    </location>
</feature>
<dbReference type="HAMAP" id="MF_00211">
    <property type="entry name" value="TrpD"/>
    <property type="match status" value="1"/>
</dbReference>
<comment type="function">
    <text evidence="9">Catalyzes the transfer of the phosphoribosyl group of 5-phosphorylribose-1-pyrophosphate (PRPP) to anthranilate to yield N-(5'-phosphoribosyl)-anthranilate (PRA).</text>
</comment>
<dbReference type="GO" id="GO:0005829">
    <property type="term" value="C:cytosol"/>
    <property type="evidence" value="ECO:0007669"/>
    <property type="project" value="TreeGrafter"/>
</dbReference>
<evidence type="ECO:0000256" key="2">
    <source>
        <dbReference type="ARBA" id="ARBA00022605"/>
    </source>
</evidence>
<evidence type="ECO:0000256" key="1">
    <source>
        <dbReference type="ARBA" id="ARBA00004907"/>
    </source>
</evidence>
<feature type="binding site" evidence="9">
    <location>
        <position position="225"/>
    </location>
    <ligand>
        <name>Mg(2+)</name>
        <dbReference type="ChEBI" id="CHEBI:18420"/>
        <label>1</label>
    </ligand>
</feature>
<dbReference type="SUPFAM" id="SSF47648">
    <property type="entry name" value="Nucleoside phosphorylase/phosphoribosyltransferase N-terminal domain"/>
    <property type="match status" value="1"/>
</dbReference>
<feature type="binding site" evidence="9">
    <location>
        <position position="91"/>
    </location>
    <ligand>
        <name>Mg(2+)</name>
        <dbReference type="ChEBI" id="CHEBI:18420"/>
        <label>1</label>
    </ligand>
</feature>
<dbReference type="AlphaFoldDB" id="A0A0U9HGM1"/>
<dbReference type="Gene3D" id="3.40.1030.10">
    <property type="entry name" value="Nucleoside phosphorylase/phosphoribosyltransferase catalytic domain"/>
    <property type="match status" value="1"/>
</dbReference>
<keyword evidence="4 9" id="KW-0808">Transferase</keyword>
<evidence type="ECO:0000256" key="8">
    <source>
        <dbReference type="ARBA" id="ARBA00061188"/>
    </source>
</evidence>
<feature type="binding site" evidence="9">
    <location>
        <position position="165"/>
    </location>
    <ligand>
        <name>anthranilate</name>
        <dbReference type="ChEBI" id="CHEBI:16567"/>
        <label>2</label>
    </ligand>
</feature>
<dbReference type="NCBIfam" id="TIGR01245">
    <property type="entry name" value="trpD"/>
    <property type="match status" value="1"/>
</dbReference>
<evidence type="ECO:0000256" key="9">
    <source>
        <dbReference type="HAMAP-Rule" id="MF_00211"/>
    </source>
</evidence>
<comment type="subunit">
    <text evidence="9">Homodimer.</text>
</comment>
<feature type="binding site" evidence="9">
    <location>
        <begin position="89"/>
        <end position="92"/>
    </location>
    <ligand>
        <name>5-phospho-alpha-D-ribose 1-diphosphate</name>
        <dbReference type="ChEBI" id="CHEBI:58017"/>
    </ligand>
</feature>
<dbReference type="EC" id="2.4.2.18" evidence="9"/>
<dbReference type="STRING" id="224999.GCA_001485475_01995"/>
<accession>A0A0U9HGM1</accession>
<dbReference type="PANTHER" id="PTHR43285:SF2">
    <property type="entry name" value="ANTHRANILATE PHOSPHORIBOSYLTRANSFERASE"/>
    <property type="match status" value="1"/>
</dbReference>
<comment type="caution">
    <text evidence="9">Lacks conserved residue(s) required for the propagation of feature annotation.</text>
</comment>
<feature type="domain" description="Glycosyl transferase family 3" evidence="10">
    <location>
        <begin position="73"/>
        <end position="322"/>
    </location>
</feature>
<dbReference type="EMBL" id="DF977003">
    <property type="protein sequence ID" value="GAQ25957.1"/>
    <property type="molecule type" value="Genomic_DNA"/>
</dbReference>
<evidence type="ECO:0000256" key="7">
    <source>
        <dbReference type="ARBA" id="ARBA00052328"/>
    </source>
</evidence>
<reference evidence="12" key="1">
    <citation type="journal article" date="2016" name="Genome Announc.">
        <title>Draft Genome Sequence of the Syntrophic Lactate-Degrading Bacterium Tepidanaerobacter syntrophicus JLT.</title>
        <authorList>
            <person name="Matsuura N."/>
            <person name="Ohashi A."/>
            <person name="Tourlousse D.M."/>
            <person name="Sekiguchi Y."/>
        </authorList>
    </citation>
    <scope>NUCLEOTIDE SEQUENCE [LARGE SCALE GENOMIC DNA]</scope>
    <source>
        <strain evidence="12">JL</strain>
    </source>
</reference>
<dbReference type="InterPro" id="IPR017459">
    <property type="entry name" value="Glycosyl_Trfase_fam3_N_dom"/>
</dbReference>
<keyword evidence="13" id="KW-1185">Reference proteome</keyword>
<feature type="binding site" evidence="9">
    <location>
        <position position="79"/>
    </location>
    <ligand>
        <name>anthranilate</name>
        <dbReference type="ChEBI" id="CHEBI:16567"/>
        <label>1</label>
    </ligand>
</feature>
<dbReference type="InterPro" id="IPR000312">
    <property type="entry name" value="Glycosyl_Trfase_fam3"/>
</dbReference>
<keyword evidence="9" id="KW-0479">Metal-binding</keyword>
<feature type="binding site" evidence="9">
    <location>
        <position position="119"/>
    </location>
    <ligand>
        <name>5-phospho-alpha-D-ribose 1-diphosphate</name>
        <dbReference type="ChEBI" id="CHEBI:58017"/>
    </ligand>
</feature>
<dbReference type="InterPro" id="IPR036320">
    <property type="entry name" value="Glycosyl_Trfase_fam3_N_dom_sf"/>
</dbReference>
<dbReference type="Pfam" id="PF02885">
    <property type="entry name" value="Glycos_trans_3N"/>
    <property type="match status" value="1"/>
</dbReference>
<dbReference type="GO" id="GO:0004048">
    <property type="term" value="F:anthranilate phosphoribosyltransferase activity"/>
    <property type="evidence" value="ECO:0007669"/>
    <property type="project" value="UniProtKB-UniRule"/>
</dbReference>
<feature type="binding site" evidence="9">
    <location>
        <position position="110"/>
    </location>
    <ligand>
        <name>anthranilate</name>
        <dbReference type="ChEBI" id="CHEBI:16567"/>
        <label>1</label>
    </ligand>
</feature>
<comment type="catalytic activity">
    <reaction evidence="7 9">
        <text>N-(5-phospho-beta-D-ribosyl)anthranilate + diphosphate = 5-phospho-alpha-D-ribose 1-diphosphate + anthranilate</text>
        <dbReference type="Rhea" id="RHEA:11768"/>
        <dbReference type="ChEBI" id="CHEBI:16567"/>
        <dbReference type="ChEBI" id="CHEBI:18277"/>
        <dbReference type="ChEBI" id="CHEBI:33019"/>
        <dbReference type="ChEBI" id="CHEBI:58017"/>
        <dbReference type="EC" id="2.4.2.18"/>
    </reaction>
</comment>
<proteinExistence type="inferred from homology"/>
<keyword evidence="3 9" id="KW-0328">Glycosyltransferase</keyword>
<evidence type="ECO:0000313" key="12">
    <source>
        <dbReference type="EMBL" id="GAQ25957.1"/>
    </source>
</evidence>
<dbReference type="UniPathway" id="UPA00035">
    <property type="reaction ID" value="UER00041"/>
</dbReference>
<protein>
    <recommendedName>
        <fullName evidence="9">Anthranilate phosphoribosyltransferase</fullName>
        <ecNumber evidence="9">2.4.2.18</ecNumber>
    </recommendedName>
</protein>
<feature type="binding site" evidence="9">
    <location>
        <position position="87"/>
    </location>
    <ligand>
        <name>5-phospho-alpha-D-ribose 1-diphosphate</name>
        <dbReference type="ChEBI" id="CHEBI:58017"/>
    </ligand>
</feature>
<dbReference type="InterPro" id="IPR005940">
    <property type="entry name" value="Anthranilate_Pribosyl_Tfrase"/>
</dbReference>
<keyword evidence="6 9" id="KW-0057">Aromatic amino acid biosynthesis</keyword>
<evidence type="ECO:0000256" key="5">
    <source>
        <dbReference type="ARBA" id="ARBA00022822"/>
    </source>
</evidence>
<feature type="binding site" evidence="9">
    <location>
        <begin position="107"/>
        <end position="115"/>
    </location>
    <ligand>
        <name>5-phospho-alpha-D-ribose 1-diphosphate</name>
        <dbReference type="ChEBI" id="CHEBI:58017"/>
    </ligand>
</feature>
<dbReference type="InterPro" id="IPR035902">
    <property type="entry name" value="Nuc_phospho_transferase"/>
</dbReference>
<keyword evidence="9" id="KW-0460">Magnesium</keyword>
<gene>
    <name evidence="9" type="primary">trpD</name>
    <name evidence="12" type="ORF">TSYNT_9210</name>
</gene>
<evidence type="ECO:0000256" key="6">
    <source>
        <dbReference type="ARBA" id="ARBA00023141"/>
    </source>
</evidence>
<keyword evidence="2 9" id="KW-0028">Amino-acid biosynthesis</keyword>
<feature type="binding site" evidence="9">
    <location>
        <position position="224"/>
    </location>
    <ligand>
        <name>Mg(2+)</name>
        <dbReference type="ChEBI" id="CHEBI:18420"/>
        <label>2</label>
    </ligand>
</feature>
<comment type="pathway">
    <text evidence="1 9">Amino-acid biosynthesis; L-tryptophan biosynthesis; L-tryptophan from chorismate: step 2/5.</text>
</comment>
<feature type="binding site" evidence="9">
    <location>
        <begin position="82"/>
        <end position="83"/>
    </location>
    <ligand>
        <name>5-phospho-alpha-D-ribose 1-diphosphate</name>
        <dbReference type="ChEBI" id="CHEBI:58017"/>
    </ligand>
</feature>